<feature type="transmembrane region" description="Helical" evidence="8">
    <location>
        <begin position="767"/>
        <end position="786"/>
    </location>
</feature>
<keyword evidence="6 8" id="KW-0472">Membrane</keyword>
<evidence type="ECO:0000313" key="11">
    <source>
        <dbReference type="Proteomes" id="UP000198324"/>
    </source>
</evidence>
<feature type="region of interest" description="Disordered" evidence="7">
    <location>
        <begin position="877"/>
        <end position="897"/>
    </location>
</feature>
<accession>A0A238Y857</accession>
<keyword evidence="5 8" id="KW-1133">Transmembrane helix</keyword>
<feature type="transmembrane region" description="Helical" evidence="8">
    <location>
        <begin position="324"/>
        <end position="347"/>
    </location>
</feature>
<comment type="subcellular location">
    <subcellularLocation>
        <location evidence="1">Cell membrane</location>
        <topology evidence="1">Multi-pass membrane protein</topology>
    </subcellularLocation>
</comment>
<name>A0A238Y857_9BACT</name>
<dbReference type="Gene3D" id="1.20.1640.10">
    <property type="entry name" value="Multidrug efflux transporter AcrB transmembrane domain"/>
    <property type="match status" value="2"/>
</dbReference>
<feature type="transmembrane region" description="Helical" evidence="8">
    <location>
        <begin position="712"/>
        <end position="732"/>
    </location>
</feature>
<feature type="transmembrane region" description="Helical" evidence="8">
    <location>
        <begin position="421"/>
        <end position="438"/>
    </location>
</feature>
<keyword evidence="3" id="KW-1003">Cell membrane</keyword>
<dbReference type="EMBL" id="FZOC01000001">
    <property type="protein sequence ID" value="SNR67122.1"/>
    <property type="molecule type" value="Genomic_DNA"/>
</dbReference>
<feature type="transmembrane region" description="Helical" evidence="8">
    <location>
        <begin position="283"/>
        <end position="304"/>
    </location>
</feature>
<feature type="transmembrane region" description="Helical" evidence="8">
    <location>
        <begin position="814"/>
        <end position="834"/>
    </location>
</feature>
<protein>
    <recommendedName>
        <fullName evidence="9">SSD domain-containing protein</fullName>
    </recommendedName>
</protein>
<evidence type="ECO:0000256" key="4">
    <source>
        <dbReference type="ARBA" id="ARBA00022692"/>
    </source>
</evidence>
<dbReference type="RefSeq" id="WP_179216866.1">
    <property type="nucleotide sequence ID" value="NZ_FZOC01000001.1"/>
</dbReference>
<evidence type="ECO:0000313" key="10">
    <source>
        <dbReference type="EMBL" id="SNR67122.1"/>
    </source>
</evidence>
<evidence type="ECO:0000256" key="8">
    <source>
        <dbReference type="SAM" id="Phobius"/>
    </source>
</evidence>
<evidence type="ECO:0000256" key="3">
    <source>
        <dbReference type="ARBA" id="ARBA00022475"/>
    </source>
</evidence>
<dbReference type="PANTHER" id="PTHR33406:SF6">
    <property type="entry name" value="MEMBRANE PROTEIN YDGH-RELATED"/>
    <property type="match status" value="1"/>
</dbReference>
<evidence type="ECO:0000256" key="5">
    <source>
        <dbReference type="ARBA" id="ARBA00022989"/>
    </source>
</evidence>
<dbReference type="SUPFAM" id="SSF82866">
    <property type="entry name" value="Multidrug efflux transporter AcrB transmembrane domain"/>
    <property type="match status" value="2"/>
</dbReference>
<dbReference type="AlphaFoldDB" id="A0A238Y857"/>
<feature type="transmembrane region" description="Helical" evidence="8">
    <location>
        <begin position="359"/>
        <end position="382"/>
    </location>
</feature>
<comment type="similarity">
    <text evidence="2">Belongs to the resistance-nodulation-cell division (RND) (TC 2.A.6) family. MmpL subfamily.</text>
</comment>
<evidence type="ECO:0000256" key="7">
    <source>
        <dbReference type="SAM" id="MobiDB-lite"/>
    </source>
</evidence>
<feature type="transmembrane region" description="Helical" evidence="8">
    <location>
        <begin position="257"/>
        <end position="277"/>
    </location>
</feature>
<reference evidence="10 11" key="1">
    <citation type="submission" date="2017-06" db="EMBL/GenBank/DDBJ databases">
        <authorList>
            <person name="Kim H.J."/>
            <person name="Triplett B.A."/>
        </authorList>
    </citation>
    <scope>NUCLEOTIDE SEQUENCE [LARGE SCALE GENOMIC DNA]</scope>
    <source>
        <strain evidence="10 11">DSM 13116</strain>
    </source>
</reference>
<dbReference type="GO" id="GO:0005886">
    <property type="term" value="C:plasma membrane"/>
    <property type="evidence" value="ECO:0007669"/>
    <property type="project" value="UniProtKB-SubCell"/>
</dbReference>
<feature type="transmembrane region" description="Helical" evidence="8">
    <location>
        <begin position="739"/>
        <end position="761"/>
    </location>
</feature>
<feature type="transmembrane region" description="Helical" evidence="8">
    <location>
        <begin position="840"/>
        <end position="862"/>
    </location>
</feature>
<organism evidence="10 11">
    <name type="scientific">Humidesulfovibrio mexicanus</name>
    <dbReference type="NCBI Taxonomy" id="147047"/>
    <lineage>
        <taxon>Bacteria</taxon>
        <taxon>Pseudomonadati</taxon>
        <taxon>Thermodesulfobacteriota</taxon>
        <taxon>Desulfovibrionia</taxon>
        <taxon>Desulfovibrionales</taxon>
        <taxon>Desulfovibrionaceae</taxon>
        <taxon>Humidesulfovibrio</taxon>
    </lineage>
</organism>
<evidence type="ECO:0000256" key="6">
    <source>
        <dbReference type="ARBA" id="ARBA00023136"/>
    </source>
</evidence>
<evidence type="ECO:0000256" key="2">
    <source>
        <dbReference type="ARBA" id="ARBA00010157"/>
    </source>
</evidence>
<gene>
    <name evidence="10" type="ORF">SAMN04488503_0761</name>
</gene>
<evidence type="ECO:0000259" key="9">
    <source>
        <dbReference type="PROSITE" id="PS50156"/>
    </source>
</evidence>
<evidence type="ECO:0000256" key="1">
    <source>
        <dbReference type="ARBA" id="ARBA00004651"/>
    </source>
</evidence>
<dbReference type="InterPro" id="IPR004869">
    <property type="entry name" value="MMPL_dom"/>
</dbReference>
<proteinExistence type="inferred from homology"/>
<keyword evidence="4 8" id="KW-0812">Transmembrane</keyword>
<sequence>MNALRDWLTSLGLLKPRLVAAGLLALLAVCASFFPSMVMDTDPENLLEPDEPVRVFHNEVKKRFNLSETILVGVTCEANPDGAFNAETLRHVYELARYAATLRYDDPDEPGRGGGVIEVDMVAPSVVDHMRQNGPGSIAFEWLMPGPPETREEALAVRERALSNPLLVGQLVSRDGKALCLYLPLTDKLLSYRVYEDLQKKIAEFGGSERYHIAGLPVAEGAIGVEMFSEMVVATPLTMVLFFGLLYVMFRRWSIVVLPMIVSTAAVVITFGAMVGLGFPVHILSSMLPVFLMSISLCDSIHFLSEFYEVYTPEKGRVQSVREVMGTLFMPMLYTSLTTAAGFFSFVSTEIPPARVFGVFVGVGVLVAWLVTIIFVPAYIMLLPDRILSRFGHAARQAQKPSRLAGPLARMGALACRRPRLVLALCALVMLGSAWGVSQVRVNDNYAKRFATGHPIREADTAINSHFGGVYSASLVLTAAPQAPSNTDVERLTHRLEQAAREIPDGGQLAQDCARTLAVRVEAVAAKAASTDELFSRAAAEAEALGAAASGQAAVAYDELRAAIDLERETSRAFKRPEVLRYMEAMQRHLEREGLIGKSTSLADIVAKVRQELVDGREESRRVPDSAQAVGECVMQYQQGHRPGDIWHYVTPEFDSANVIMQFTSGDSLRTEAAVRAVSDYMRVTPPPVPLSAQWAGLHYVNSVFQDKMFHGMLWSLAGSFALVLGLMVVLFRSVSWGLLSLVPLSLTILAIYGALGVLGLDYDMPVAVLGAISLGIAVDFAIHFLERARQLTRETGSWRATAPAMFAEPARAIGRNVVIVAFGFLPMLVARLVPYKTTGLLMFSILVLSGLSTLVVLPAIITLGERRLFPSAAPAGETALRHSEQRAADSAQGDDK</sequence>
<dbReference type="InterPro" id="IPR050545">
    <property type="entry name" value="Mycobact_MmpL"/>
</dbReference>
<feature type="compositionally biased region" description="Basic and acidic residues" evidence="7">
    <location>
        <begin position="880"/>
        <end position="897"/>
    </location>
</feature>
<dbReference type="Proteomes" id="UP000198324">
    <property type="component" value="Unassembled WGS sequence"/>
</dbReference>
<dbReference type="PROSITE" id="PS50156">
    <property type="entry name" value="SSD"/>
    <property type="match status" value="1"/>
</dbReference>
<dbReference type="PANTHER" id="PTHR33406">
    <property type="entry name" value="MEMBRANE PROTEIN MJ1562-RELATED"/>
    <property type="match status" value="1"/>
</dbReference>
<dbReference type="Pfam" id="PF03176">
    <property type="entry name" value="MMPL"/>
    <property type="match status" value="2"/>
</dbReference>
<dbReference type="InterPro" id="IPR000731">
    <property type="entry name" value="SSD"/>
</dbReference>
<feature type="domain" description="SSD" evidence="9">
    <location>
        <begin position="252"/>
        <end position="382"/>
    </location>
</feature>
<feature type="transmembrane region" description="Helical" evidence="8">
    <location>
        <begin position="231"/>
        <end position="250"/>
    </location>
</feature>
<keyword evidence="11" id="KW-1185">Reference proteome</keyword>